<keyword evidence="4" id="KW-1185">Reference proteome</keyword>
<dbReference type="AlphaFoldDB" id="A0A226DJ12"/>
<gene>
    <name evidence="3" type="ORF">Fcan01_20080</name>
</gene>
<evidence type="ECO:0000313" key="4">
    <source>
        <dbReference type="Proteomes" id="UP000198287"/>
    </source>
</evidence>
<reference evidence="3 4" key="1">
    <citation type="submission" date="2015-12" db="EMBL/GenBank/DDBJ databases">
        <title>The genome of Folsomia candida.</title>
        <authorList>
            <person name="Faddeeva A."/>
            <person name="Derks M.F."/>
            <person name="Anvar Y."/>
            <person name="Smit S."/>
            <person name="Van Straalen N."/>
            <person name="Roelofs D."/>
        </authorList>
    </citation>
    <scope>NUCLEOTIDE SEQUENCE [LARGE SCALE GENOMIC DNA]</scope>
    <source>
        <strain evidence="3 4">VU population</strain>
        <tissue evidence="3">Whole body</tissue>
    </source>
</reference>
<accession>A0A226DJ12</accession>
<dbReference type="InterPro" id="IPR032675">
    <property type="entry name" value="LRR_dom_sf"/>
</dbReference>
<name>A0A226DJ12_FOLCA</name>
<feature type="region of interest" description="Disordered" evidence="1">
    <location>
        <begin position="1"/>
        <end position="20"/>
    </location>
</feature>
<dbReference type="Gene3D" id="3.80.10.10">
    <property type="entry name" value="Ribonuclease Inhibitor"/>
    <property type="match status" value="1"/>
</dbReference>
<dbReference type="EMBL" id="LNIX01000018">
    <property type="protein sequence ID" value="OXA45120.1"/>
    <property type="molecule type" value="Genomic_DNA"/>
</dbReference>
<dbReference type="InterPro" id="IPR000253">
    <property type="entry name" value="FHA_dom"/>
</dbReference>
<evidence type="ECO:0000256" key="1">
    <source>
        <dbReference type="SAM" id="MobiDB-lite"/>
    </source>
</evidence>
<comment type="caution">
    <text evidence="3">The sequence shown here is derived from an EMBL/GenBank/DDBJ whole genome shotgun (WGS) entry which is preliminary data.</text>
</comment>
<evidence type="ECO:0000259" key="2">
    <source>
        <dbReference type="Pfam" id="PF00498"/>
    </source>
</evidence>
<dbReference type="Pfam" id="PF00498">
    <property type="entry name" value="FHA"/>
    <property type="match status" value="1"/>
</dbReference>
<proteinExistence type="predicted"/>
<dbReference type="InterPro" id="IPR008984">
    <property type="entry name" value="SMAD_FHA_dom_sf"/>
</dbReference>
<evidence type="ECO:0000313" key="3">
    <source>
        <dbReference type="EMBL" id="OXA45120.1"/>
    </source>
</evidence>
<organism evidence="3 4">
    <name type="scientific">Folsomia candida</name>
    <name type="common">Springtail</name>
    <dbReference type="NCBI Taxonomy" id="158441"/>
    <lineage>
        <taxon>Eukaryota</taxon>
        <taxon>Metazoa</taxon>
        <taxon>Ecdysozoa</taxon>
        <taxon>Arthropoda</taxon>
        <taxon>Hexapoda</taxon>
        <taxon>Collembola</taxon>
        <taxon>Entomobryomorpha</taxon>
        <taxon>Isotomoidea</taxon>
        <taxon>Isotomidae</taxon>
        <taxon>Proisotominae</taxon>
        <taxon>Folsomia</taxon>
    </lineage>
</organism>
<sequence length="633" mass="73040">MISESFSADPEMGGKSSHPRNQKCDGALFILGRRASTSGCGAADFFCPRFNHSVTWKHEADIVNNGGEKYTIGSAKNLETLDDEKYGEFLIFRDKVDLSEEHFRIESDANGTFWLHSLGGRETFLNGKLLEDSTELKFGNIFYFSPIFSPFWDSRLIPLAKKGRSQGLLYHKKWSGQEYAVFKFERLIRDATGKQIIQETGKNDINKLFLCHPIFYNHVILTTIFERLVNPSSSHTRYNEHLFTCRLVSKSWNDSVRLVIQKNLVPSVTIGMQELQVGTHYRTNRWIYWKTGGVSALKFDSLSFNIYGNQPHNYDPIDYLYLADAITKFNQDLSRFINQADSHPLNLLIMKIEYFTPICILLSRFSNPLVELNIQINKVWIYDGNHHKSGFPKDLRFPNLKKLTLEFFEHKEGDLANISDSSCLAQLIQASSRIEELVLKNYAKLPTEFGTSFKNLRKITIFGQWEYNVQSLNLHDFLAQVMPLSANQLTSFTLDLPEILVQQGTKRDELLSFLQKHRRSLEYLELSIRVQSCAHEPRPFIRVPRCMSNLKKVWISWNDHRGGSNSWWGFKLGSQLKGKEGEDFTAEEMSEGPFVVREGRNCGQESCRTCDDSLVYGEWRNKQLNKEMYPVLL</sequence>
<dbReference type="SUPFAM" id="SSF49879">
    <property type="entry name" value="SMAD/FHA domain"/>
    <property type="match status" value="1"/>
</dbReference>
<protein>
    <recommendedName>
        <fullName evidence="2">FHA domain-containing protein</fullName>
    </recommendedName>
</protein>
<dbReference type="Proteomes" id="UP000198287">
    <property type="component" value="Unassembled WGS sequence"/>
</dbReference>
<feature type="domain" description="FHA" evidence="2">
    <location>
        <begin position="94"/>
        <end position="144"/>
    </location>
</feature>